<dbReference type="CDD" id="cd07209">
    <property type="entry name" value="Pat_hypo_Ecoli_Z1214_like"/>
    <property type="match status" value="1"/>
</dbReference>
<keyword evidence="5" id="KW-1133">Transmembrane helix</keyword>
<evidence type="ECO:0000256" key="1">
    <source>
        <dbReference type="ARBA" id="ARBA00022801"/>
    </source>
</evidence>
<feature type="short sequence motif" description="DGA/G" evidence="4">
    <location>
        <begin position="184"/>
        <end position="186"/>
    </location>
</feature>
<keyword evidence="5" id="KW-0472">Membrane</keyword>
<sequence>MIPEGGFVLEPYGLVLGGGGAKGGYEIGVWKALRELQIPIKAVTGTSVGALNGALIVQGEFEKAIDIWTNLSIENVVKVEKEIEVAKESDKKFISIFNTIKNLITNGGLDVTPLRELINNILDEEKIRKSDIDFGIVTFSLSDFKPVELFKDEIPEGSLADYLLASACFPAFRPHEIGEKKFIDGGIYDNIPLGLMLKKDIRNIIVVDISGVGLVRKVNKKGVNIVEIKNSDDLGGTLDFNGERSIKNIELGYLDAMKAFGKFKGYKYFFKPNEEFDETKEMFRNLDIVYLKKFYSFLGLDFGAKKNTTNKIVLDKVIRTIQQYSNGKLSMDSIFPAMLEITAEQLGIDRRRLYTLNELTDLILEEYQRTISSDNFREKMPWINKLLTSRTQLEFDREILKNGFEKKYLISFDANASELDDKIKRFRRFVAMAFPKIMISNMLIAFLLEKRTIESSKNEIVSESE</sequence>
<evidence type="ECO:0000256" key="4">
    <source>
        <dbReference type="PROSITE-ProRule" id="PRU01161"/>
    </source>
</evidence>
<dbReference type="InterPro" id="IPR002641">
    <property type="entry name" value="PNPLA_dom"/>
</dbReference>
<dbReference type="Proteomes" id="UP000052015">
    <property type="component" value="Unassembled WGS sequence"/>
</dbReference>
<feature type="short sequence motif" description="GXSXG" evidence="4">
    <location>
        <begin position="45"/>
        <end position="49"/>
    </location>
</feature>
<dbReference type="InterPro" id="IPR050301">
    <property type="entry name" value="NTE"/>
</dbReference>
<accession>A0A0R3JVD2</accession>
<evidence type="ECO:0000259" key="6">
    <source>
        <dbReference type="PROSITE" id="PS51635"/>
    </source>
</evidence>
<dbReference type="AlphaFoldDB" id="A0A0R3JVD2"/>
<name>A0A0R3JVD2_CALMK</name>
<feature type="active site" description="Proton acceptor" evidence="4">
    <location>
        <position position="184"/>
    </location>
</feature>
<dbReference type="PANTHER" id="PTHR14226">
    <property type="entry name" value="NEUROPATHY TARGET ESTERASE/SWISS CHEESE D.MELANOGASTER"/>
    <property type="match status" value="1"/>
</dbReference>
<proteinExistence type="predicted"/>
<keyword evidence="3 4" id="KW-0443">Lipid metabolism</keyword>
<feature type="short sequence motif" description="GXGXXG" evidence="4">
    <location>
        <begin position="18"/>
        <end position="23"/>
    </location>
</feature>
<protein>
    <recommendedName>
        <fullName evidence="6">PNPLA domain-containing protein</fullName>
    </recommendedName>
</protein>
<evidence type="ECO:0000313" key="8">
    <source>
        <dbReference type="Proteomes" id="UP000052015"/>
    </source>
</evidence>
<comment type="caution">
    <text evidence="7">The sequence shown here is derived from an EMBL/GenBank/DDBJ whole genome shotgun (WGS) entry which is preliminary data.</text>
</comment>
<dbReference type="GO" id="GO:0016042">
    <property type="term" value="P:lipid catabolic process"/>
    <property type="evidence" value="ECO:0007669"/>
    <property type="project" value="UniProtKB-UniRule"/>
</dbReference>
<evidence type="ECO:0000256" key="2">
    <source>
        <dbReference type="ARBA" id="ARBA00022963"/>
    </source>
</evidence>
<keyword evidence="5" id="KW-0812">Transmembrane</keyword>
<dbReference type="Pfam" id="PF01734">
    <property type="entry name" value="Patatin"/>
    <property type="match status" value="1"/>
</dbReference>
<feature type="transmembrane region" description="Helical" evidence="5">
    <location>
        <begin position="429"/>
        <end position="448"/>
    </location>
</feature>
<dbReference type="STRING" id="908809.ABG79_00343"/>
<organism evidence="7 8">
    <name type="scientific">Caloramator mitchellensis</name>
    <dbReference type="NCBI Taxonomy" id="908809"/>
    <lineage>
        <taxon>Bacteria</taxon>
        <taxon>Bacillati</taxon>
        <taxon>Bacillota</taxon>
        <taxon>Clostridia</taxon>
        <taxon>Eubacteriales</taxon>
        <taxon>Clostridiaceae</taxon>
        <taxon>Caloramator</taxon>
    </lineage>
</organism>
<feature type="active site" description="Nucleophile" evidence="4">
    <location>
        <position position="47"/>
    </location>
</feature>
<dbReference type="Gene3D" id="3.40.1090.10">
    <property type="entry name" value="Cytosolic phospholipase A2 catalytic domain"/>
    <property type="match status" value="2"/>
</dbReference>
<feature type="domain" description="PNPLA" evidence="6">
    <location>
        <begin position="14"/>
        <end position="197"/>
    </location>
</feature>
<evidence type="ECO:0000313" key="7">
    <source>
        <dbReference type="EMBL" id="KRQ87542.1"/>
    </source>
</evidence>
<dbReference type="PROSITE" id="PS51635">
    <property type="entry name" value="PNPLA"/>
    <property type="match status" value="1"/>
</dbReference>
<keyword evidence="1 4" id="KW-0378">Hydrolase</keyword>
<keyword evidence="2 4" id="KW-0442">Lipid degradation</keyword>
<gene>
    <name evidence="7" type="ORF">ABG79_00343</name>
</gene>
<evidence type="ECO:0000256" key="5">
    <source>
        <dbReference type="SAM" id="Phobius"/>
    </source>
</evidence>
<dbReference type="GO" id="GO:0016787">
    <property type="term" value="F:hydrolase activity"/>
    <property type="evidence" value="ECO:0007669"/>
    <property type="project" value="UniProtKB-UniRule"/>
</dbReference>
<dbReference type="EMBL" id="LKHP01000002">
    <property type="protein sequence ID" value="KRQ87542.1"/>
    <property type="molecule type" value="Genomic_DNA"/>
</dbReference>
<dbReference type="SUPFAM" id="SSF52151">
    <property type="entry name" value="FabD/lysophospholipase-like"/>
    <property type="match status" value="1"/>
</dbReference>
<evidence type="ECO:0000256" key="3">
    <source>
        <dbReference type="ARBA" id="ARBA00023098"/>
    </source>
</evidence>
<dbReference type="PANTHER" id="PTHR14226:SF29">
    <property type="entry name" value="NEUROPATHY TARGET ESTERASE SWS"/>
    <property type="match status" value="1"/>
</dbReference>
<keyword evidence="8" id="KW-1185">Reference proteome</keyword>
<reference evidence="7 8" key="1">
    <citation type="submission" date="2015-09" db="EMBL/GenBank/DDBJ databases">
        <title>Draft genome sequence of a Caloramator mitchellensis, a moderate thermophile from the Great Artesian Basin of Australia.</title>
        <authorList>
            <person name="Patel B.K."/>
        </authorList>
    </citation>
    <scope>NUCLEOTIDE SEQUENCE [LARGE SCALE GENOMIC DNA]</scope>
    <source>
        <strain evidence="7 8">VF08</strain>
    </source>
</reference>
<dbReference type="InterPro" id="IPR016035">
    <property type="entry name" value="Acyl_Trfase/lysoPLipase"/>
</dbReference>
<dbReference type="PATRIC" id="fig|908809.3.peg.344"/>